<dbReference type="GO" id="GO:0005634">
    <property type="term" value="C:nucleus"/>
    <property type="evidence" value="ECO:0007669"/>
    <property type="project" value="UniProtKB-SubCell"/>
</dbReference>
<dbReference type="PROSITE" id="PS50157">
    <property type="entry name" value="ZINC_FINGER_C2H2_2"/>
    <property type="match status" value="3"/>
</dbReference>
<dbReference type="PANTHER" id="PTHR45993:SF6">
    <property type="entry name" value="C2H2-TYPE DOMAIN-CONTAINING PROTEIN"/>
    <property type="match status" value="1"/>
</dbReference>
<dbReference type="EMBL" id="PZQS01000012">
    <property type="protein sequence ID" value="PVD21164.1"/>
    <property type="molecule type" value="Genomic_DNA"/>
</dbReference>
<dbReference type="STRING" id="400727.A0A2T7NJ23"/>
<evidence type="ECO:0000256" key="3">
    <source>
        <dbReference type="ARBA" id="ARBA00022723"/>
    </source>
</evidence>
<evidence type="ECO:0000256" key="9">
    <source>
        <dbReference type="ARBA" id="ARBA00023163"/>
    </source>
</evidence>
<comment type="subcellular location">
    <subcellularLocation>
        <location evidence="1">Nucleus</location>
    </subcellularLocation>
</comment>
<keyword evidence="2" id="KW-1017">Isopeptide bond</keyword>
<evidence type="ECO:0000256" key="8">
    <source>
        <dbReference type="ARBA" id="ARBA00023015"/>
    </source>
</evidence>
<evidence type="ECO:0000256" key="2">
    <source>
        <dbReference type="ARBA" id="ARBA00022499"/>
    </source>
</evidence>
<evidence type="ECO:0000313" key="14">
    <source>
        <dbReference type="EMBL" id="PVD21164.1"/>
    </source>
</evidence>
<evidence type="ECO:0000256" key="5">
    <source>
        <dbReference type="ARBA" id="ARBA00022771"/>
    </source>
</evidence>
<feature type="region of interest" description="Disordered" evidence="12">
    <location>
        <begin position="1"/>
        <end position="69"/>
    </location>
</feature>
<dbReference type="InterPro" id="IPR013087">
    <property type="entry name" value="Znf_C2H2_type"/>
</dbReference>
<dbReference type="InterPro" id="IPR056438">
    <property type="entry name" value="Znf-C2H2_CTCF"/>
</dbReference>
<name>A0A2T7NJ23_POMCA</name>
<dbReference type="InterPro" id="IPR057448">
    <property type="entry name" value="BCL-11A_Znf_CCHC"/>
</dbReference>
<evidence type="ECO:0000256" key="12">
    <source>
        <dbReference type="SAM" id="MobiDB-lite"/>
    </source>
</evidence>
<dbReference type="GO" id="GO:0006357">
    <property type="term" value="P:regulation of transcription by RNA polymerase II"/>
    <property type="evidence" value="ECO:0007669"/>
    <property type="project" value="TreeGrafter"/>
</dbReference>
<dbReference type="Gene3D" id="3.30.160.60">
    <property type="entry name" value="Classic Zinc Finger"/>
    <property type="match status" value="3"/>
</dbReference>
<feature type="domain" description="C2H2-type" evidence="13">
    <location>
        <begin position="674"/>
        <end position="702"/>
    </location>
</feature>
<comment type="caution">
    <text evidence="14">The sequence shown here is derived from an EMBL/GenBank/DDBJ whole genome shotgun (WGS) entry which is preliminary data.</text>
</comment>
<evidence type="ECO:0000256" key="1">
    <source>
        <dbReference type="ARBA" id="ARBA00004123"/>
    </source>
</evidence>
<feature type="domain" description="C2H2-type" evidence="13">
    <location>
        <begin position="646"/>
        <end position="673"/>
    </location>
</feature>
<dbReference type="InterPro" id="IPR051497">
    <property type="entry name" value="Dev/Hematopoietic_TF"/>
</dbReference>
<keyword evidence="9" id="KW-0804">Transcription</keyword>
<feature type="compositionally biased region" description="Polar residues" evidence="12">
    <location>
        <begin position="358"/>
        <end position="367"/>
    </location>
</feature>
<evidence type="ECO:0000256" key="11">
    <source>
        <dbReference type="PROSITE-ProRule" id="PRU00042"/>
    </source>
</evidence>
<dbReference type="SMART" id="SM00355">
    <property type="entry name" value="ZnF_C2H2"/>
    <property type="match status" value="3"/>
</dbReference>
<dbReference type="PROSITE" id="PS00028">
    <property type="entry name" value="ZINC_FINGER_C2H2_1"/>
    <property type="match status" value="1"/>
</dbReference>
<keyword evidence="15" id="KW-1185">Reference proteome</keyword>
<dbReference type="GO" id="GO:0003700">
    <property type="term" value="F:DNA-binding transcription factor activity"/>
    <property type="evidence" value="ECO:0007669"/>
    <property type="project" value="TreeGrafter"/>
</dbReference>
<dbReference type="InterPro" id="IPR036236">
    <property type="entry name" value="Znf_C2H2_sf"/>
</dbReference>
<protein>
    <recommendedName>
        <fullName evidence="13">C2H2-type domain-containing protein</fullName>
    </recommendedName>
</protein>
<dbReference type="OrthoDB" id="8113227at2759"/>
<dbReference type="SUPFAM" id="SSF57667">
    <property type="entry name" value="beta-beta-alpha zinc fingers"/>
    <property type="match status" value="2"/>
</dbReference>
<keyword evidence="3" id="KW-0479">Metal-binding</keyword>
<dbReference type="FunFam" id="3.30.160.60:FF:001629">
    <property type="entry name" value="Uncharacterized protein"/>
    <property type="match status" value="1"/>
</dbReference>
<accession>A0A2T7NJ23</accession>
<reference evidence="14 15" key="1">
    <citation type="submission" date="2018-04" db="EMBL/GenBank/DDBJ databases">
        <title>The genome of golden apple snail Pomacea canaliculata provides insight into stress tolerance and invasive adaptation.</title>
        <authorList>
            <person name="Liu C."/>
            <person name="Liu B."/>
            <person name="Ren Y."/>
            <person name="Zhang Y."/>
            <person name="Wang H."/>
            <person name="Li S."/>
            <person name="Jiang F."/>
            <person name="Yin L."/>
            <person name="Zhang G."/>
            <person name="Qian W."/>
            <person name="Fan W."/>
        </authorList>
    </citation>
    <scope>NUCLEOTIDE SEQUENCE [LARGE SCALE GENOMIC DNA]</scope>
    <source>
        <strain evidence="14">SZHN2017</strain>
        <tissue evidence="14">Muscle</tissue>
    </source>
</reference>
<dbReference type="GO" id="GO:0000978">
    <property type="term" value="F:RNA polymerase II cis-regulatory region sequence-specific DNA binding"/>
    <property type="evidence" value="ECO:0007669"/>
    <property type="project" value="TreeGrafter"/>
</dbReference>
<organism evidence="14 15">
    <name type="scientific">Pomacea canaliculata</name>
    <name type="common">Golden apple snail</name>
    <dbReference type="NCBI Taxonomy" id="400727"/>
    <lineage>
        <taxon>Eukaryota</taxon>
        <taxon>Metazoa</taxon>
        <taxon>Spiralia</taxon>
        <taxon>Lophotrochozoa</taxon>
        <taxon>Mollusca</taxon>
        <taxon>Gastropoda</taxon>
        <taxon>Caenogastropoda</taxon>
        <taxon>Architaenioglossa</taxon>
        <taxon>Ampullarioidea</taxon>
        <taxon>Ampullariidae</taxon>
        <taxon>Pomacea</taxon>
    </lineage>
</organism>
<dbReference type="FunFam" id="3.30.160.60:FF:000604">
    <property type="entry name" value="Histone H4 transcription factor-like Protein"/>
    <property type="match status" value="1"/>
</dbReference>
<dbReference type="Pfam" id="PF23611">
    <property type="entry name" value="zf-C2H2_16"/>
    <property type="match status" value="1"/>
</dbReference>
<dbReference type="Pfam" id="PF00096">
    <property type="entry name" value="zf-C2H2"/>
    <property type="match status" value="2"/>
</dbReference>
<dbReference type="FunFam" id="3.30.160.60:FF:000417">
    <property type="entry name" value="Zinc finger protein"/>
    <property type="match status" value="1"/>
</dbReference>
<sequence>MKMKERENEEDDGDREDGFRSSGLFDLMADQPPHLPTATSYPNPPTPKKSTTLRTQARKVSSHGTKESFRRASVTPRAHCISANRRRITDMFLDYLTCGTCSQEFPLHNITDFIQHKSSSCQQLQLERQQGAEPARGVLQHVQFVHNLKIFMQKAPFSVSFSSLVSDNATNASTSYVDKLSTPALKKDPSPQDLVSTTTGMHDHPTTFMHDISEEALGSSAQPSVLLVCSSPAFYPEKSITYSSGLNCNAASTKEDKRSPLQKCCSSVVPKKRKRHMKEHDTEAAELAHHEQSALEALASLRSKVLLNQQRMVSKELVADGKPGSDLQWPEKSNKPDSVEICVERTIFREDCVRSNANWDNRGQNNAQEHEGCEPEDDDDAISDHGITSKQKVIVKTVFASTVVNEKESAESTLCLTEVKHDDVNDTADKSDMLKAGSTTVEGDGGHTLLCNKIVSQSVAELSLDQDQTGNNKPASQIVAWKGVEAQADGALGKYFSPLVSEKPDNQQSPPSILRTAETHRKVTSYLLAEKSPQTLSCSQLPGIKALNTPVRLLDCLEQEIPVVTDGQQVQDVSILHTSCESKSPERTSSGESCPLIEDLDKVEGGRKRRRYPTSRPFKCDQCDKAFNQRIHLKKHMSKHTGVKPFKCGVCTYSTVERSHLRAHNRIHTGEKPYSCDYCNYATAQNSTLKIHLKRHHTNKHMI</sequence>
<feature type="domain" description="C2H2-type" evidence="13">
    <location>
        <begin position="618"/>
        <end position="645"/>
    </location>
</feature>
<dbReference type="AlphaFoldDB" id="A0A2T7NJ23"/>
<dbReference type="GO" id="GO:0008270">
    <property type="term" value="F:zinc ion binding"/>
    <property type="evidence" value="ECO:0007669"/>
    <property type="project" value="UniProtKB-KW"/>
</dbReference>
<keyword evidence="6" id="KW-0862">Zinc</keyword>
<keyword evidence="8" id="KW-0805">Transcription regulation</keyword>
<keyword evidence="4" id="KW-0677">Repeat</keyword>
<keyword evidence="10" id="KW-0539">Nucleus</keyword>
<evidence type="ECO:0000256" key="4">
    <source>
        <dbReference type="ARBA" id="ARBA00022737"/>
    </source>
</evidence>
<keyword evidence="7" id="KW-0832">Ubl conjugation</keyword>
<evidence type="ECO:0000313" key="15">
    <source>
        <dbReference type="Proteomes" id="UP000245119"/>
    </source>
</evidence>
<evidence type="ECO:0000256" key="6">
    <source>
        <dbReference type="ARBA" id="ARBA00022833"/>
    </source>
</evidence>
<gene>
    <name evidence="14" type="ORF">C0Q70_19331</name>
</gene>
<feature type="region of interest" description="Disordered" evidence="12">
    <location>
        <begin position="358"/>
        <end position="384"/>
    </location>
</feature>
<dbReference type="PANTHER" id="PTHR45993">
    <property type="entry name" value="B-CELL LYMPHOMA/LEUKEMIA 11"/>
    <property type="match status" value="1"/>
</dbReference>
<proteinExistence type="predicted"/>
<dbReference type="Proteomes" id="UP000245119">
    <property type="component" value="Linkage Group LG12"/>
</dbReference>
<evidence type="ECO:0000256" key="10">
    <source>
        <dbReference type="ARBA" id="ARBA00023242"/>
    </source>
</evidence>
<evidence type="ECO:0000256" key="7">
    <source>
        <dbReference type="ARBA" id="ARBA00022843"/>
    </source>
</evidence>
<keyword evidence="5 11" id="KW-0863">Zinc-finger</keyword>
<dbReference type="Pfam" id="PF25491">
    <property type="entry name" value="CCHC_BCL-11A"/>
    <property type="match status" value="1"/>
</dbReference>
<evidence type="ECO:0000259" key="13">
    <source>
        <dbReference type="PROSITE" id="PS50157"/>
    </source>
</evidence>